<protein>
    <recommendedName>
        <fullName evidence="4">DUF3784 domain-containing protein</fullName>
    </recommendedName>
</protein>
<evidence type="ECO:0000256" key="1">
    <source>
        <dbReference type="SAM" id="Phobius"/>
    </source>
</evidence>
<evidence type="ECO:0000313" key="3">
    <source>
        <dbReference type="Proteomes" id="UP000184241"/>
    </source>
</evidence>
<accession>A0A1M5W0P4</accession>
<feature type="transmembrane region" description="Helical" evidence="1">
    <location>
        <begin position="6"/>
        <end position="25"/>
    </location>
</feature>
<name>A0A1M5W0P4_9CLOT</name>
<keyword evidence="1" id="KW-0812">Transmembrane</keyword>
<feature type="transmembrane region" description="Helical" evidence="1">
    <location>
        <begin position="46"/>
        <end position="66"/>
    </location>
</feature>
<feature type="transmembrane region" description="Helical" evidence="1">
    <location>
        <begin position="72"/>
        <end position="90"/>
    </location>
</feature>
<organism evidence="2 3">
    <name type="scientific">Clostridium intestinale DSM 6191</name>
    <dbReference type="NCBI Taxonomy" id="1121320"/>
    <lineage>
        <taxon>Bacteria</taxon>
        <taxon>Bacillati</taxon>
        <taxon>Bacillota</taxon>
        <taxon>Clostridia</taxon>
        <taxon>Eubacteriales</taxon>
        <taxon>Clostridiaceae</taxon>
        <taxon>Clostridium</taxon>
    </lineage>
</organism>
<dbReference type="AlphaFoldDB" id="A0A1M5W0P4"/>
<keyword evidence="1" id="KW-1133">Transmembrane helix</keyword>
<dbReference type="EMBL" id="FQXU01000004">
    <property type="protein sequence ID" value="SHH81086.1"/>
    <property type="molecule type" value="Genomic_DNA"/>
</dbReference>
<dbReference type="Proteomes" id="UP000184241">
    <property type="component" value="Unassembled WGS sequence"/>
</dbReference>
<proteinExistence type="predicted"/>
<sequence length="100" mass="11223">MRITWSLVYLFVGMFFVFGSLITYKKDKRGKIYKHGSFGLGKIGKYKLLLSLAEGVVLIILGLISLIKHIDFQVGVLVIGVVLLVDNILVPKLEKKISEE</sequence>
<reference evidence="2 3" key="1">
    <citation type="submission" date="2016-11" db="EMBL/GenBank/DDBJ databases">
        <authorList>
            <person name="Jaros S."/>
            <person name="Januszkiewicz K."/>
            <person name="Wedrychowicz H."/>
        </authorList>
    </citation>
    <scope>NUCLEOTIDE SEQUENCE [LARGE SCALE GENOMIC DNA]</scope>
    <source>
        <strain evidence="2 3">DSM 6191</strain>
    </source>
</reference>
<keyword evidence="1" id="KW-0472">Membrane</keyword>
<evidence type="ECO:0008006" key="4">
    <source>
        <dbReference type="Google" id="ProtNLM"/>
    </source>
</evidence>
<gene>
    <name evidence="2" type="ORF">SAMN02745941_00874</name>
</gene>
<evidence type="ECO:0000313" key="2">
    <source>
        <dbReference type="EMBL" id="SHH81086.1"/>
    </source>
</evidence>
<dbReference type="RefSeq" id="WP_073017099.1">
    <property type="nucleotide sequence ID" value="NZ_FQXU01000004.1"/>
</dbReference>